<keyword evidence="2" id="KW-0812">Transmembrane</keyword>
<keyword evidence="4" id="KW-1185">Reference proteome</keyword>
<sequence length="81" mass="8641">MPQAGVSGSASNPSQRGGRGRGGQSRGHNTGMTFVSATGDPISGLPKFTPWIVINFVVLGFLDPSELILYGIVYSWRYHTS</sequence>
<evidence type="ECO:0000256" key="1">
    <source>
        <dbReference type="SAM" id="MobiDB-lite"/>
    </source>
</evidence>
<accession>A0AAP0N5C6</accession>
<comment type="caution">
    <text evidence="3">The sequence shown here is derived from an EMBL/GenBank/DDBJ whole genome shotgun (WGS) entry which is preliminary data.</text>
</comment>
<gene>
    <name evidence="3" type="ORF">WN944_023101</name>
</gene>
<feature type="compositionally biased region" description="Polar residues" evidence="1">
    <location>
        <begin position="1"/>
        <end position="13"/>
    </location>
</feature>
<reference evidence="3 4" key="1">
    <citation type="submission" date="2024-05" db="EMBL/GenBank/DDBJ databases">
        <title>Haplotype-resolved chromosome-level genome assembly of Huyou (Citrus changshanensis).</title>
        <authorList>
            <person name="Miao C."/>
            <person name="Chen W."/>
            <person name="Wu Y."/>
            <person name="Wang L."/>
            <person name="Zhao S."/>
            <person name="Grierson D."/>
            <person name="Xu C."/>
            <person name="Chen K."/>
        </authorList>
    </citation>
    <scope>NUCLEOTIDE SEQUENCE [LARGE SCALE GENOMIC DNA]</scope>
    <source>
        <strain evidence="3">01-14</strain>
        <tissue evidence="3">Leaf</tissue>
    </source>
</reference>
<evidence type="ECO:0000256" key="2">
    <source>
        <dbReference type="SAM" id="Phobius"/>
    </source>
</evidence>
<feature type="transmembrane region" description="Helical" evidence="2">
    <location>
        <begin position="51"/>
        <end position="76"/>
    </location>
</feature>
<dbReference type="Proteomes" id="UP001428341">
    <property type="component" value="Unassembled WGS sequence"/>
</dbReference>
<dbReference type="EMBL" id="JBCGBO010000001">
    <property type="protein sequence ID" value="KAK9230134.1"/>
    <property type="molecule type" value="Genomic_DNA"/>
</dbReference>
<evidence type="ECO:0000313" key="4">
    <source>
        <dbReference type="Proteomes" id="UP001428341"/>
    </source>
</evidence>
<protein>
    <submittedName>
        <fullName evidence="3">Uncharacterized protein</fullName>
    </submittedName>
</protein>
<keyword evidence="2" id="KW-1133">Transmembrane helix</keyword>
<name>A0AAP0N5C6_9ROSI</name>
<feature type="region of interest" description="Disordered" evidence="1">
    <location>
        <begin position="1"/>
        <end position="35"/>
    </location>
</feature>
<keyword evidence="2" id="KW-0472">Membrane</keyword>
<evidence type="ECO:0000313" key="3">
    <source>
        <dbReference type="EMBL" id="KAK9230134.1"/>
    </source>
</evidence>
<dbReference type="AlphaFoldDB" id="A0AAP0N5C6"/>
<proteinExistence type="predicted"/>
<organism evidence="3 4">
    <name type="scientific">Citrus x changshan-huyou</name>
    <dbReference type="NCBI Taxonomy" id="2935761"/>
    <lineage>
        <taxon>Eukaryota</taxon>
        <taxon>Viridiplantae</taxon>
        <taxon>Streptophyta</taxon>
        <taxon>Embryophyta</taxon>
        <taxon>Tracheophyta</taxon>
        <taxon>Spermatophyta</taxon>
        <taxon>Magnoliopsida</taxon>
        <taxon>eudicotyledons</taxon>
        <taxon>Gunneridae</taxon>
        <taxon>Pentapetalae</taxon>
        <taxon>rosids</taxon>
        <taxon>malvids</taxon>
        <taxon>Sapindales</taxon>
        <taxon>Rutaceae</taxon>
        <taxon>Aurantioideae</taxon>
        <taxon>Citrus</taxon>
    </lineage>
</organism>